<feature type="compositionally biased region" description="Low complexity" evidence="4">
    <location>
        <begin position="285"/>
        <end position="299"/>
    </location>
</feature>
<dbReference type="GO" id="GO:0005737">
    <property type="term" value="C:cytoplasm"/>
    <property type="evidence" value="ECO:0007669"/>
    <property type="project" value="UniProtKB-SubCell"/>
</dbReference>
<comment type="subcellular location">
    <subcellularLocation>
        <location evidence="1">Cytoplasm</location>
    </subcellularLocation>
</comment>
<dbReference type="GO" id="GO:0031588">
    <property type="term" value="C:nucleotide-activated protein kinase complex"/>
    <property type="evidence" value="ECO:0007669"/>
    <property type="project" value="TreeGrafter"/>
</dbReference>
<protein>
    <recommendedName>
        <fullName evidence="5">Association with the SNF1 complex (ASC) domain-containing protein</fullName>
    </recommendedName>
</protein>
<dbReference type="InterPro" id="IPR037256">
    <property type="entry name" value="ASC_dom_sf"/>
</dbReference>
<accession>A0AAV9JDE0</accession>
<dbReference type="InterPro" id="IPR014756">
    <property type="entry name" value="Ig_E-set"/>
</dbReference>
<feature type="compositionally biased region" description="Polar residues" evidence="4">
    <location>
        <begin position="1"/>
        <end position="15"/>
    </location>
</feature>
<keyword evidence="3" id="KW-0963">Cytoplasm</keyword>
<dbReference type="Pfam" id="PF04739">
    <property type="entry name" value="AMPKBI"/>
    <property type="match status" value="1"/>
</dbReference>
<dbReference type="PANTHER" id="PTHR10343">
    <property type="entry name" value="5'-AMP-ACTIVATED PROTEIN KINASE , BETA SUBUNIT"/>
    <property type="match status" value="1"/>
</dbReference>
<evidence type="ECO:0000259" key="5">
    <source>
        <dbReference type="SMART" id="SM01010"/>
    </source>
</evidence>
<evidence type="ECO:0000256" key="4">
    <source>
        <dbReference type="SAM" id="MobiDB-lite"/>
    </source>
</evidence>
<evidence type="ECO:0000313" key="6">
    <source>
        <dbReference type="EMBL" id="KAK4543152.1"/>
    </source>
</evidence>
<comment type="similarity">
    <text evidence="2">Belongs to the 5'-AMP-activated protein kinase beta subunit family.</text>
</comment>
<feature type="region of interest" description="Disordered" evidence="4">
    <location>
        <begin position="230"/>
        <end position="323"/>
    </location>
</feature>
<dbReference type="Proteomes" id="UP001324427">
    <property type="component" value="Unassembled WGS sequence"/>
</dbReference>
<proteinExistence type="inferred from homology"/>
<feature type="compositionally biased region" description="Polar residues" evidence="4">
    <location>
        <begin position="22"/>
        <end position="32"/>
    </location>
</feature>
<dbReference type="FunFam" id="2.60.40.10:FF:000562">
    <property type="entry name" value="Snf1 kinase complex beta-subunit Gal83"/>
    <property type="match status" value="1"/>
</dbReference>
<dbReference type="PANTHER" id="PTHR10343:SF84">
    <property type="entry name" value="5'-AMP-ACTIVATED PROTEIN KINASE SUBUNIT BETA-1"/>
    <property type="match status" value="1"/>
</dbReference>
<dbReference type="SMART" id="SM01010">
    <property type="entry name" value="AMPKBI"/>
    <property type="match status" value="1"/>
</dbReference>
<dbReference type="Gene3D" id="6.20.250.60">
    <property type="match status" value="1"/>
</dbReference>
<dbReference type="InterPro" id="IPR013783">
    <property type="entry name" value="Ig-like_fold"/>
</dbReference>
<dbReference type="CDD" id="cd02859">
    <property type="entry name" value="E_set_AMPKbeta_like_N"/>
    <property type="match status" value="1"/>
</dbReference>
<evidence type="ECO:0000313" key="7">
    <source>
        <dbReference type="Proteomes" id="UP001324427"/>
    </source>
</evidence>
<feature type="region of interest" description="Disordered" evidence="4">
    <location>
        <begin position="1"/>
        <end position="115"/>
    </location>
</feature>
<feature type="domain" description="Association with the SNF1 complex (ASC)" evidence="5">
    <location>
        <begin position="317"/>
        <end position="421"/>
    </location>
</feature>
<feature type="compositionally biased region" description="Basic and acidic residues" evidence="4">
    <location>
        <begin position="44"/>
        <end position="53"/>
    </location>
</feature>
<dbReference type="Gene3D" id="2.60.40.10">
    <property type="entry name" value="Immunoglobulins"/>
    <property type="match status" value="1"/>
</dbReference>
<evidence type="ECO:0000256" key="1">
    <source>
        <dbReference type="ARBA" id="ARBA00004496"/>
    </source>
</evidence>
<keyword evidence="7" id="KW-1185">Reference proteome</keyword>
<dbReference type="SUPFAM" id="SSF160219">
    <property type="entry name" value="AMPKBI-like"/>
    <property type="match status" value="1"/>
</dbReference>
<evidence type="ECO:0000256" key="3">
    <source>
        <dbReference type="ARBA" id="ARBA00022490"/>
    </source>
</evidence>
<dbReference type="EMBL" id="JAVFHQ010000035">
    <property type="protein sequence ID" value="KAK4543152.1"/>
    <property type="molecule type" value="Genomic_DNA"/>
</dbReference>
<dbReference type="GO" id="GO:0005634">
    <property type="term" value="C:nucleus"/>
    <property type="evidence" value="ECO:0007669"/>
    <property type="project" value="TreeGrafter"/>
</dbReference>
<dbReference type="AlphaFoldDB" id="A0AAV9JDE0"/>
<organism evidence="6 7">
    <name type="scientific">Oleoguttula mirabilis</name>
    <dbReference type="NCBI Taxonomy" id="1507867"/>
    <lineage>
        <taxon>Eukaryota</taxon>
        <taxon>Fungi</taxon>
        <taxon>Dikarya</taxon>
        <taxon>Ascomycota</taxon>
        <taxon>Pezizomycotina</taxon>
        <taxon>Dothideomycetes</taxon>
        <taxon>Dothideomycetidae</taxon>
        <taxon>Mycosphaerellales</taxon>
        <taxon>Teratosphaeriaceae</taxon>
        <taxon>Oleoguttula</taxon>
    </lineage>
</organism>
<gene>
    <name evidence="6" type="ORF">LTR36_005930</name>
</gene>
<comment type="caution">
    <text evidence="6">The sequence shown here is derived from an EMBL/GenBank/DDBJ whole genome shotgun (WGS) entry which is preliminary data.</text>
</comment>
<dbReference type="InterPro" id="IPR032640">
    <property type="entry name" value="AMPK1_CBM"/>
</dbReference>
<dbReference type="Pfam" id="PF16561">
    <property type="entry name" value="AMPK1_CBM"/>
    <property type="match status" value="1"/>
</dbReference>
<evidence type="ECO:0000256" key="2">
    <source>
        <dbReference type="ARBA" id="ARBA00010926"/>
    </source>
</evidence>
<sequence length="442" mass="48106">MGNSQSGQRPPSRSATLPPPSTGSEKPSTSPASRPVDVPQAHDGLNEKERFEPHSVPQTEAVFESSRWNPPRLPLPIEEEEYLPGSPLLSPTEASPLDQRAVDGPIPRRTSVLSSTTADDDDLLSEQDIFAAEQHSLAPSVPTTFTWRGKGDKVYVTGTFVEWDRKFKLHRDKETGIFSATLPLKPGTHHLKFLVNDDMITSDDLPTTVDFTNALVNYIEVVAQLPSVSQQQPPAPAEPMPIPGAAVSEGQITPTGEPATRPLDIRTAGRVPETTADLPSTLHDTVSPSSTVPTSTAQPLPTPTPQAQPAPKSAPKQRLPRPQYTKQIPSFLLDLDQNNVEDERFQRAKRVEQNLPQPPSLPMFLGKSILNAATPHKDDASVLTMPNHTVLNHLATSSIKNGVLATSGTTRYKRKVCYLNLWRDTASRLGADSLAVPDDHHA</sequence>
<reference evidence="6 7" key="1">
    <citation type="submission" date="2021-11" db="EMBL/GenBank/DDBJ databases">
        <title>Black yeast isolated from Biological Soil Crust.</title>
        <authorList>
            <person name="Kurbessoian T."/>
        </authorList>
    </citation>
    <scope>NUCLEOTIDE SEQUENCE [LARGE SCALE GENOMIC DNA]</scope>
    <source>
        <strain evidence="6 7">CCFEE 5522</strain>
    </source>
</reference>
<name>A0AAV9JDE0_9PEZI</name>
<dbReference type="InterPro" id="IPR006828">
    <property type="entry name" value="ASC_dom"/>
</dbReference>
<dbReference type="GO" id="GO:0007165">
    <property type="term" value="P:signal transduction"/>
    <property type="evidence" value="ECO:0007669"/>
    <property type="project" value="UniProtKB-ARBA"/>
</dbReference>
<feature type="compositionally biased region" description="Pro residues" evidence="4">
    <location>
        <begin position="233"/>
        <end position="242"/>
    </location>
</feature>
<dbReference type="GO" id="GO:0019901">
    <property type="term" value="F:protein kinase binding"/>
    <property type="evidence" value="ECO:0007669"/>
    <property type="project" value="TreeGrafter"/>
</dbReference>
<dbReference type="SUPFAM" id="SSF81296">
    <property type="entry name" value="E set domains"/>
    <property type="match status" value="1"/>
</dbReference>
<dbReference type="InterPro" id="IPR050827">
    <property type="entry name" value="CRP1_MDG1_kinase"/>
</dbReference>